<dbReference type="Proteomes" id="UP000750197">
    <property type="component" value="Unassembled WGS sequence"/>
</dbReference>
<keyword evidence="3 7" id="KW-1133">Transmembrane helix</keyword>
<dbReference type="EMBL" id="JAHEAC010000001">
    <property type="protein sequence ID" value="MBX8643133.1"/>
    <property type="molecule type" value="Genomic_DNA"/>
</dbReference>
<comment type="caution">
    <text evidence="8">The sequence shown here is derived from an EMBL/GenBank/DDBJ whole genome shotgun (WGS) entry which is preliminary data.</text>
</comment>
<feature type="transmembrane region" description="Helical" evidence="7">
    <location>
        <begin position="120"/>
        <end position="137"/>
    </location>
</feature>
<dbReference type="GO" id="GO:0006784">
    <property type="term" value="P:heme A biosynthetic process"/>
    <property type="evidence" value="ECO:0007669"/>
    <property type="project" value="InterPro"/>
</dbReference>
<keyword evidence="4" id="KW-0350">Heme biosynthesis</keyword>
<evidence type="ECO:0000256" key="4">
    <source>
        <dbReference type="ARBA" id="ARBA00023133"/>
    </source>
</evidence>
<dbReference type="GO" id="GO:0016020">
    <property type="term" value="C:membrane"/>
    <property type="evidence" value="ECO:0007669"/>
    <property type="project" value="UniProtKB-SubCell"/>
</dbReference>
<feature type="transmembrane region" description="Helical" evidence="7">
    <location>
        <begin position="54"/>
        <end position="71"/>
    </location>
</feature>
<evidence type="ECO:0000256" key="1">
    <source>
        <dbReference type="ARBA" id="ARBA00004141"/>
    </source>
</evidence>
<evidence type="ECO:0000256" key="5">
    <source>
        <dbReference type="ARBA" id="ARBA00023136"/>
    </source>
</evidence>
<dbReference type="InterPro" id="IPR003780">
    <property type="entry name" value="COX15/CtaA_fam"/>
</dbReference>
<keyword evidence="2 7" id="KW-0812">Transmembrane</keyword>
<name>A0A8J8CGS7_9ARCH</name>
<dbReference type="Pfam" id="PF02628">
    <property type="entry name" value="COX15-CtaA"/>
    <property type="match status" value="1"/>
</dbReference>
<evidence type="ECO:0000256" key="7">
    <source>
        <dbReference type="SAM" id="Phobius"/>
    </source>
</evidence>
<comment type="pathway">
    <text evidence="6">Porphyrin-containing compound metabolism.</text>
</comment>
<evidence type="ECO:0000313" key="8">
    <source>
        <dbReference type="EMBL" id="MBX8643133.1"/>
    </source>
</evidence>
<gene>
    <name evidence="8" type="ORF">KIY12_00145</name>
</gene>
<evidence type="ECO:0000313" key="9">
    <source>
        <dbReference type="Proteomes" id="UP000750197"/>
    </source>
</evidence>
<comment type="subcellular location">
    <subcellularLocation>
        <location evidence="1">Membrane</location>
        <topology evidence="1">Multi-pass membrane protein</topology>
    </subcellularLocation>
</comment>
<proteinExistence type="predicted"/>
<keyword evidence="5 7" id="KW-0472">Membrane</keyword>
<evidence type="ECO:0000256" key="3">
    <source>
        <dbReference type="ARBA" id="ARBA00022989"/>
    </source>
</evidence>
<organism evidence="8 9">
    <name type="scientific">Candidatus Sysuiplasma superficiale</name>
    <dbReference type="NCBI Taxonomy" id="2823368"/>
    <lineage>
        <taxon>Archaea</taxon>
        <taxon>Methanobacteriati</taxon>
        <taxon>Thermoplasmatota</taxon>
        <taxon>Thermoplasmata</taxon>
        <taxon>Candidatus Sysuiplasmatales</taxon>
        <taxon>Candidatus Sysuiplasmataceae</taxon>
        <taxon>Candidatus Sysuiplasma</taxon>
    </lineage>
</organism>
<evidence type="ECO:0000256" key="6">
    <source>
        <dbReference type="ARBA" id="ARBA00023444"/>
    </source>
</evidence>
<reference evidence="8" key="1">
    <citation type="submission" date="2021-05" db="EMBL/GenBank/DDBJ databases">
        <title>Genomic insights into ecological role and evolution of a novel Thermoplasmata order Candidatus Sysuiplasmatales.</title>
        <authorList>
            <person name="Yuan Y."/>
        </authorList>
    </citation>
    <scope>NUCLEOTIDE SEQUENCE</scope>
    <source>
        <strain evidence="8">TUT19-bin139</strain>
    </source>
</reference>
<protein>
    <submittedName>
        <fullName evidence="8">COX15/CtaA family protein</fullName>
    </submittedName>
</protein>
<evidence type="ECO:0000256" key="2">
    <source>
        <dbReference type="ARBA" id="ARBA00022692"/>
    </source>
</evidence>
<sequence length="150" mass="17108">MKHYQITSILSVFTVWVEYVIAASVVFLDPSNNDFPYTRIVLTWPGVLEEIHRLWAAIIIVVFIANIVFAFTARRRNDAPSRLFEMSAVAFVLLLLQASFGAITIWNYDYPPFVVMHEGNAGLLLLFTAFLAAYALYQQPPNPRPIRNTQ</sequence>
<feature type="transmembrane region" description="Helical" evidence="7">
    <location>
        <begin position="83"/>
        <end position="108"/>
    </location>
</feature>
<dbReference type="AlphaFoldDB" id="A0A8J8CGS7"/>
<accession>A0A8J8CGS7</accession>